<name>A0A545UC94_9GAMM</name>
<reference evidence="1 2" key="1">
    <citation type="submission" date="2019-07" db="EMBL/GenBank/DDBJ databases">
        <title>Draft genome for Aliikangiella sp. M105.</title>
        <authorList>
            <person name="Wang G."/>
        </authorList>
    </citation>
    <scope>NUCLEOTIDE SEQUENCE [LARGE SCALE GENOMIC DNA]</scope>
    <source>
        <strain evidence="1 2">M105</strain>
    </source>
</reference>
<proteinExistence type="predicted"/>
<sequence length="84" mass="9405">MGGPLSLLNMKVLDLRSQINEAQNFVSELQEKEIVMWLSKQGEVVFIQGELPDGGSLYRFTSAQNIETFIVIQDGSISLFDVKI</sequence>
<protein>
    <submittedName>
        <fullName evidence="1">Uncharacterized protein</fullName>
    </submittedName>
</protein>
<evidence type="ECO:0000313" key="1">
    <source>
        <dbReference type="EMBL" id="TQV87084.1"/>
    </source>
</evidence>
<organism evidence="1 2">
    <name type="scientific">Aliikangiella coralliicola</name>
    <dbReference type="NCBI Taxonomy" id="2592383"/>
    <lineage>
        <taxon>Bacteria</taxon>
        <taxon>Pseudomonadati</taxon>
        <taxon>Pseudomonadota</taxon>
        <taxon>Gammaproteobacteria</taxon>
        <taxon>Oceanospirillales</taxon>
        <taxon>Pleioneaceae</taxon>
        <taxon>Aliikangiella</taxon>
    </lineage>
</organism>
<evidence type="ECO:0000313" key="2">
    <source>
        <dbReference type="Proteomes" id="UP000315439"/>
    </source>
</evidence>
<dbReference type="RefSeq" id="WP_142932071.1">
    <property type="nucleotide sequence ID" value="NZ_ML660165.1"/>
</dbReference>
<dbReference type="AlphaFoldDB" id="A0A545UC94"/>
<comment type="caution">
    <text evidence="1">The sequence shown here is derived from an EMBL/GenBank/DDBJ whole genome shotgun (WGS) entry which is preliminary data.</text>
</comment>
<keyword evidence="2" id="KW-1185">Reference proteome</keyword>
<accession>A0A545UC94</accession>
<gene>
    <name evidence="1" type="ORF">FLL46_14865</name>
</gene>
<dbReference type="EMBL" id="VIKS01000009">
    <property type="protein sequence ID" value="TQV87084.1"/>
    <property type="molecule type" value="Genomic_DNA"/>
</dbReference>
<dbReference type="Proteomes" id="UP000315439">
    <property type="component" value="Unassembled WGS sequence"/>
</dbReference>